<dbReference type="RefSeq" id="WP_185720231.1">
    <property type="nucleotide sequence ID" value="NZ_BAAAWI010000001.1"/>
</dbReference>
<feature type="transmembrane region" description="Helical" evidence="7">
    <location>
        <begin position="88"/>
        <end position="108"/>
    </location>
</feature>
<dbReference type="CDD" id="cd06173">
    <property type="entry name" value="MFS_MefA_like"/>
    <property type="match status" value="1"/>
</dbReference>
<proteinExistence type="predicted"/>
<evidence type="ECO:0000259" key="8">
    <source>
        <dbReference type="PROSITE" id="PS50850"/>
    </source>
</evidence>
<gene>
    <name evidence="9" type="ORF">H6H00_05310</name>
</gene>
<evidence type="ECO:0000256" key="4">
    <source>
        <dbReference type="ARBA" id="ARBA00022692"/>
    </source>
</evidence>
<feature type="transmembrane region" description="Helical" evidence="7">
    <location>
        <begin position="231"/>
        <end position="255"/>
    </location>
</feature>
<keyword evidence="4 7" id="KW-0812">Transmembrane</keyword>
<dbReference type="InterPro" id="IPR010290">
    <property type="entry name" value="TM_effector"/>
</dbReference>
<dbReference type="SUPFAM" id="SSF103473">
    <property type="entry name" value="MFS general substrate transporter"/>
    <property type="match status" value="1"/>
</dbReference>
<feature type="transmembrane region" description="Helical" evidence="7">
    <location>
        <begin position="354"/>
        <end position="374"/>
    </location>
</feature>
<dbReference type="PANTHER" id="PTHR23513:SF11">
    <property type="entry name" value="STAPHYLOFERRIN A TRANSPORTER"/>
    <property type="match status" value="1"/>
</dbReference>
<dbReference type="PANTHER" id="PTHR23513">
    <property type="entry name" value="INTEGRAL MEMBRANE EFFLUX PROTEIN-RELATED"/>
    <property type="match status" value="1"/>
</dbReference>
<sequence length="422" mass="43982">MTATLDAPAGRSTFASLKVRNYRLYASGQIVSLAGTWMQRVAQDWLVLDLSGGSATALGIAAALQFTPTLLLSLWGGVLADRVDKRRALVVLQAGMGLCALVLGSAVVTGVVELWHVYLFCLLLGCFSALDVPVRQSFVPELVGDAQLGNAVALNSLTFNLARIVGPSIAGVLIAVTGTGWVFLINAVSFAAVITGLALMDPARLHRVTPVPRAPGQLRAGLRYVRGRPDLVAVLVLVFLVSTFGINFYLTLALLARNVFGLGADAYGLLTTLLAVGSVAGAVLAARRMRRPRLRLVVGAALAFGVLVALAGLMPTYLLTGIVMVPLGFAALTFTTAANSAVQLSVEPAMRGRVMGLYILLFLGGTPVGAPLLGMLAESWGGRSPLVLGGIVTVVSVLVVTLVLVRRAGGPRSLLRPEPSLG</sequence>
<dbReference type="Proteomes" id="UP000515728">
    <property type="component" value="Chromosome"/>
</dbReference>
<feature type="transmembrane region" description="Helical" evidence="7">
    <location>
        <begin position="317"/>
        <end position="342"/>
    </location>
</feature>
<feature type="transmembrane region" description="Helical" evidence="7">
    <location>
        <begin position="293"/>
        <end position="311"/>
    </location>
</feature>
<keyword evidence="5 7" id="KW-1133">Transmembrane helix</keyword>
<dbReference type="PROSITE" id="PS50850">
    <property type="entry name" value="MFS"/>
    <property type="match status" value="1"/>
</dbReference>
<dbReference type="InterPro" id="IPR036259">
    <property type="entry name" value="MFS_trans_sf"/>
</dbReference>
<evidence type="ECO:0000313" key="10">
    <source>
        <dbReference type="Proteomes" id="UP000515728"/>
    </source>
</evidence>
<keyword evidence="2" id="KW-0813">Transport</keyword>
<dbReference type="Gene3D" id="1.20.1250.20">
    <property type="entry name" value="MFS general substrate transporter like domains"/>
    <property type="match status" value="1"/>
</dbReference>
<evidence type="ECO:0000256" key="6">
    <source>
        <dbReference type="ARBA" id="ARBA00023136"/>
    </source>
</evidence>
<feature type="transmembrane region" description="Helical" evidence="7">
    <location>
        <begin position="267"/>
        <end position="286"/>
    </location>
</feature>
<feature type="transmembrane region" description="Helical" evidence="7">
    <location>
        <begin position="55"/>
        <end position="76"/>
    </location>
</feature>
<feature type="transmembrane region" description="Helical" evidence="7">
    <location>
        <begin position="152"/>
        <end position="175"/>
    </location>
</feature>
<dbReference type="Pfam" id="PF05977">
    <property type="entry name" value="MFS_3"/>
    <property type="match status" value="1"/>
</dbReference>
<feature type="transmembrane region" description="Helical" evidence="7">
    <location>
        <begin position="386"/>
        <end position="405"/>
    </location>
</feature>
<evidence type="ECO:0000256" key="7">
    <source>
        <dbReference type="SAM" id="Phobius"/>
    </source>
</evidence>
<dbReference type="KEGG" id="ppel:H6H00_05310"/>
<keyword evidence="3" id="KW-1003">Cell membrane</keyword>
<dbReference type="GO" id="GO:0022857">
    <property type="term" value="F:transmembrane transporter activity"/>
    <property type="evidence" value="ECO:0007669"/>
    <property type="project" value="InterPro"/>
</dbReference>
<dbReference type="InterPro" id="IPR020846">
    <property type="entry name" value="MFS_dom"/>
</dbReference>
<dbReference type="EMBL" id="CP060131">
    <property type="protein sequence ID" value="QNG53403.1"/>
    <property type="molecule type" value="Genomic_DNA"/>
</dbReference>
<accession>A0A7G7MKU2</accession>
<evidence type="ECO:0000256" key="1">
    <source>
        <dbReference type="ARBA" id="ARBA00004651"/>
    </source>
</evidence>
<evidence type="ECO:0000313" key="9">
    <source>
        <dbReference type="EMBL" id="QNG53403.1"/>
    </source>
</evidence>
<dbReference type="GO" id="GO:0005886">
    <property type="term" value="C:plasma membrane"/>
    <property type="evidence" value="ECO:0007669"/>
    <property type="project" value="UniProtKB-SubCell"/>
</dbReference>
<name>A0A7G7MKU2_9PSEU</name>
<protein>
    <submittedName>
        <fullName evidence="9">MFS transporter</fullName>
    </submittedName>
</protein>
<evidence type="ECO:0000256" key="2">
    <source>
        <dbReference type="ARBA" id="ARBA00022448"/>
    </source>
</evidence>
<evidence type="ECO:0000256" key="3">
    <source>
        <dbReference type="ARBA" id="ARBA00022475"/>
    </source>
</evidence>
<evidence type="ECO:0000256" key="5">
    <source>
        <dbReference type="ARBA" id="ARBA00022989"/>
    </source>
</evidence>
<dbReference type="AlphaFoldDB" id="A0A7G7MKU2"/>
<keyword evidence="6 7" id="KW-0472">Membrane</keyword>
<feature type="domain" description="Major facilitator superfamily (MFS) profile" evidence="8">
    <location>
        <begin position="1"/>
        <end position="408"/>
    </location>
</feature>
<comment type="subcellular location">
    <subcellularLocation>
        <location evidence="1">Cell membrane</location>
        <topology evidence="1">Multi-pass membrane protein</topology>
    </subcellularLocation>
</comment>
<organism evidence="9 10">
    <name type="scientific">Pseudonocardia petroleophila</name>
    <dbReference type="NCBI Taxonomy" id="37331"/>
    <lineage>
        <taxon>Bacteria</taxon>
        <taxon>Bacillati</taxon>
        <taxon>Actinomycetota</taxon>
        <taxon>Actinomycetes</taxon>
        <taxon>Pseudonocardiales</taxon>
        <taxon>Pseudonocardiaceae</taxon>
        <taxon>Pseudonocardia</taxon>
    </lineage>
</organism>
<reference evidence="9 10" key="1">
    <citation type="submission" date="2020-08" db="EMBL/GenBank/DDBJ databases">
        <authorList>
            <person name="Mo P."/>
        </authorList>
    </citation>
    <scope>NUCLEOTIDE SEQUENCE [LARGE SCALE GENOMIC DNA]</scope>
    <source>
        <strain evidence="9 10">CGMCC 4.1532</strain>
    </source>
</reference>
<keyword evidence="10" id="KW-1185">Reference proteome</keyword>